<organism evidence="2 3">
    <name type="scientific">Stieleria varia</name>
    <dbReference type="NCBI Taxonomy" id="2528005"/>
    <lineage>
        <taxon>Bacteria</taxon>
        <taxon>Pseudomonadati</taxon>
        <taxon>Planctomycetota</taxon>
        <taxon>Planctomycetia</taxon>
        <taxon>Pirellulales</taxon>
        <taxon>Pirellulaceae</taxon>
        <taxon>Stieleria</taxon>
    </lineage>
</organism>
<dbReference type="RefSeq" id="WP_197454540.1">
    <property type="nucleotide sequence ID" value="NZ_CP151726.1"/>
</dbReference>
<dbReference type="AlphaFoldDB" id="A0A5C6AXZ4"/>
<dbReference type="SUPFAM" id="SSF81853">
    <property type="entry name" value="Family 10 polysaccharide lyase"/>
    <property type="match status" value="1"/>
</dbReference>
<dbReference type="GO" id="GO:0016829">
    <property type="term" value="F:lyase activity"/>
    <property type="evidence" value="ECO:0007669"/>
    <property type="project" value="UniProtKB-KW"/>
</dbReference>
<accession>A0A5C6AXZ4</accession>
<name>A0A5C6AXZ4_9BACT</name>
<protein>
    <submittedName>
        <fullName evidence="2">Pectic acid lyase</fullName>
    </submittedName>
</protein>
<reference evidence="2 3" key="1">
    <citation type="submission" date="2019-02" db="EMBL/GenBank/DDBJ databases">
        <title>Deep-cultivation of Planctomycetes and their phenomic and genomic characterization uncovers novel biology.</title>
        <authorList>
            <person name="Wiegand S."/>
            <person name="Jogler M."/>
            <person name="Boedeker C."/>
            <person name="Pinto D."/>
            <person name="Vollmers J."/>
            <person name="Rivas-Marin E."/>
            <person name="Kohn T."/>
            <person name="Peeters S.H."/>
            <person name="Heuer A."/>
            <person name="Rast P."/>
            <person name="Oberbeckmann S."/>
            <person name="Bunk B."/>
            <person name="Jeske O."/>
            <person name="Meyerdierks A."/>
            <person name="Storesund J.E."/>
            <person name="Kallscheuer N."/>
            <person name="Luecker S."/>
            <person name="Lage O.M."/>
            <person name="Pohl T."/>
            <person name="Merkel B.J."/>
            <person name="Hornburger P."/>
            <person name="Mueller R.-W."/>
            <person name="Bruemmer F."/>
            <person name="Labrenz M."/>
            <person name="Spormann A.M."/>
            <person name="Op Den Camp H."/>
            <person name="Overmann J."/>
            <person name="Amann R."/>
            <person name="Jetten M.S.M."/>
            <person name="Mascher T."/>
            <person name="Medema M.H."/>
            <person name="Devos D.P."/>
            <person name="Kaster A.-K."/>
            <person name="Ovreas L."/>
            <person name="Rohde M."/>
            <person name="Galperin M.Y."/>
            <person name="Jogler C."/>
        </authorList>
    </citation>
    <scope>NUCLEOTIDE SEQUENCE [LARGE SCALE GENOMIC DNA]</scope>
    <source>
        <strain evidence="2 3">Pla52n</strain>
    </source>
</reference>
<dbReference type="Gene3D" id="1.50.10.20">
    <property type="match status" value="1"/>
</dbReference>
<dbReference type="Proteomes" id="UP000320176">
    <property type="component" value="Unassembled WGS sequence"/>
</dbReference>
<sequence length="355" mass="39944" precursor="true">MPSQFLFMIVALMPAALLTLEGSAHAAPKDFLDRNQAWFAGDEAKRIASNILSFQSDLGGWPKNLDTTERPFTGDRTKLKGTYDNGATTDELRFLGRIYTATNEQAYRDAFDRGLDYVLRGQYENGGWPQLSPPGTGYHRHITFNDGAMVRLLSFVREVATTKAYLFVDDERRQTAANAFDRGIECILKCQIRVDGALTVWCAQHDEIDFRAQSGRAYELATLSGSESVGITRLLMSIENPTPEIVKSVEAAVAWFEKAKLQGIRLVKEKDQNGPKGVNLVVVADPKASPLWARFYDIHSNTPVFVDRDGVPKQAVADIGYERRNGYAWYGNWPQKLLDREYLQWKQRIAAKPNL</sequence>
<evidence type="ECO:0000256" key="1">
    <source>
        <dbReference type="SAM" id="SignalP"/>
    </source>
</evidence>
<keyword evidence="3" id="KW-1185">Reference proteome</keyword>
<feature type="signal peptide" evidence="1">
    <location>
        <begin position="1"/>
        <end position="26"/>
    </location>
</feature>
<proteinExistence type="predicted"/>
<dbReference type="Pfam" id="PF09492">
    <property type="entry name" value="Pec_lyase"/>
    <property type="match status" value="1"/>
</dbReference>
<dbReference type="EMBL" id="SJPN01000003">
    <property type="protein sequence ID" value="TWU04327.1"/>
    <property type="molecule type" value="Genomic_DNA"/>
</dbReference>
<dbReference type="NCBIfam" id="TIGR02474">
    <property type="entry name" value="pec_lyase"/>
    <property type="match status" value="1"/>
</dbReference>
<keyword evidence="1" id="KW-0732">Signal</keyword>
<keyword evidence="2" id="KW-0456">Lyase</keyword>
<feature type="chain" id="PRO_5023012091" evidence="1">
    <location>
        <begin position="27"/>
        <end position="355"/>
    </location>
</feature>
<gene>
    <name evidence="2" type="ORF">Pla52n_23670</name>
</gene>
<dbReference type="InterPro" id="IPR012669">
    <property type="entry name" value="Pectate_lyase"/>
</dbReference>
<evidence type="ECO:0000313" key="2">
    <source>
        <dbReference type="EMBL" id="TWU04327.1"/>
    </source>
</evidence>
<comment type="caution">
    <text evidence="2">The sequence shown here is derived from an EMBL/GenBank/DDBJ whole genome shotgun (WGS) entry which is preliminary data.</text>
</comment>
<evidence type="ECO:0000313" key="3">
    <source>
        <dbReference type="Proteomes" id="UP000320176"/>
    </source>
</evidence>